<evidence type="ECO:0000313" key="5">
    <source>
        <dbReference type="Proteomes" id="UP001140949"/>
    </source>
</evidence>
<dbReference type="GO" id="GO:0005737">
    <property type="term" value="C:cytoplasm"/>
    <property type="evidence" value="ECO:0007669"/>
    <property type="project" value="TreeGrafter"/>
</dbReference>
<gene>
    <name evidence="3" type="ORF">M6B38_143935</name>
    <name evidence="4" type="ORF">M6B38_359685</name>
</gene>
<keyword evidence="2" id="KW-0378">Hydrolase</keyword>
<dbReference type="Proteomes" id="UP001140949">
    <property type="component" value="Unassembled WGS sequence"/>
</dbReference>
<evidence type="ECO:0008006" key="6">
    <source>
        <dbReference type="Google" id="ProtNLM"/>
    </source>
</evidence>
<dbReference type="InterPro" id="IPR051132">
    <property type="entry name" value="3-5_Exonuclease_domain"/>
</dbReference>
<proteinExistence type="predicted"/>
<evidence type="ECO:0000313" key="4">
    <source>
        <dbReference type="EMBL" id="KAJ6829069.1"/>
    </source>
</evidence>
<dbReference type="EMBL" id="JANAVB010030419">
    <property type="protein sequence ID" value="KAJ6813404.1"/>
    <property type="molecule type" value="Genomic_DNA"/>
</dbReference>
<reference evidence="3" key="2">
    <citation type="submission" date="2023-04" db="EMBL/GenBank/DDBJ databases">
        <authorList>
            <person name="Bruccoleri R.E."/>
            <person name="Oakeley E.J."/>
            <person name="Faust A.-M."/>
            <person name="Dessus-Babus S."/>
            <person name="Altorfer M."/>
            <person name="Burckhardt D."/>
            <person name="Oertli M."/>
            <person name="Naumann U."/>
            <person name="Petersen F."/>
            <person name="Wong J."/>
        </authorList>
    </citation>
    <scope>NUCLEOTIDE SEQUENCE</scope>
    <source>
        <strain evidence="3">GSM-AAB239-AS_SAM_17_03QT</strain>
        <tissue evidence="3">Leaf</tissue>
    </source>
</reference>
<reference evidence="3" key="1">
    <citation type="journal article" date="2023" name="GigaByte">
        <title>Genome assembly of the bearded iris, Iris pallida Lam.</title>
        <authorList>
            <person name="Bruccoleri R.E."/>
            <person name="Oakeley E.J."/>
            <person name="Faust A.M.E."/>
            <person name="Altorfer M."/>
            <person name="Dessus-Babus S."/>
            <person name="Burckhardt D."/>
            <person name="Oertli M."/>
            <person name="Naumann U."/>
            <person name="Petersen F."/>
            <person name="Wong J."/>
        </authorList>
    </citation>
    <scope>NUCLEOTIDE SEQUENCE</scope>
    <source>
        <strain evidence="3">GSM-AAB239-AS_SAM_17_03QT</strain>
    </source>
</reference>
<dbReference type="AlphaFoldDB" id="A0AAX6FAJ8"/>
<name>A0AAX6FAJ8_IRIPA</name>
<dbReference type="Gene3D" id="3.30.420.10">
    <property type="entry name" value="Ribonuclease H-like superfamily/Ribonuclease H"/>
    <property type="match status" value="1"/>
</dbReference>
<evidence type="ECO:0000256" key="1">
    <source>
        <dbReference type="ARBA" id="ARBA00022722"/>
    </source>
</evidence>
<comment type="caution">
    <text evidence="3">The sequence shown here is derived from an EMBL/GenBank/DDBJ whole genome shotgun (WGS) entry which is preliminary data.</text>
</comment>
<keyword evidence="1" id="KW-0540">Nuclease</keyword>
<dbReference type="GO" id="GO:0005634">
    <property type="term" value="C:nucleus"/>
    <property type="evidence" value="ECO:0007669"/>
    <property type="project" value="TreeGrafter"/>
</dbReference>
<dbReference type="InterPro" id="IPR036397">
    <property type="entry name" value="RNaseH_sf"/>
</dbReference>
<accession>A0AAX6FAJ8</accession>
<protein>
    <recommendedName>
        <fullName evidence="6">3'-5' exonuclease domain-containing protein</fullName>
    </recommendedName>
</protein>
<dbReference type="GO" id="GO:0008408">
    <property type="term" value="F:3'-5' exonuclease activity"/>
    <property type="evidence" value="ECO:0007669"/>
    <property type="project" value="TreeGrafter"/>
</dbReference>
<evidence type="ECO:0000256" key="2">
    <source>
        <dbReference type="ARBA" id="ARBA00022801"/>
    </source>
</evidence>
<sequence>MESKKWKSVELRIERVFDDEEGKKTAEYRYRLDRAIYVVIMAGPYGEDVVVLDTTVTSNKNVVSDWIGAVRGPDRRSLRSPRIAGISFYKGAFYRPRRHNGCGLQPPPLPTIAAISICVGGSRCLVYVVDSDDLYPARGAGREPYSFVSRHFQEFLEDRSVSFVGFGIEKAVATLKIEWGVDVAKPVDAVKLATEVIGKERESVFKLQAEKGKGKWSRSSADHVLAVPMSKEEITAMATGVMVEGPPSSMKEADWDSVEYLAEETVMHAAADAFMAFQVGDALLKKK</sequence>
<dbReference type="InterPro" id="IPR012337">
    <property type="entry name" value="RNaseH-like_sf"/>
</dbReference>
<evidence type="ECO:0000313" key="3">
    <source>
        <dbReference type="EMBL" id="KAJ6813404.1"/>
    </source>
</evidence>
<organism evidence="3 5">
    <name type="scientific">Iris pallida</name>
    <name type="common">Sweet iris</name>
    <dbReference type="NCBI Taxonomy" id="29817"/>
    <lineage>
        <taxon>Eukaryota</taxon>
        <taxon>Viridiplantae</taxon>
        <taxon>Streptophyta</taxon>
        <taxon>Embryophyta</taxon>
        <taxon>Tracheophyta</taxon>
        <taxon>Spermatophyta</taxon>
        <taxon>Magnoliopsida</taxon>
        <taxon>Liliopsida</taxon>
        <taxon>Asparagales</taxon>
        <taxon>Iridaceae</taxon>
        <taxon>Iridoideae</taxon>
        <taxon>Irideae</taxon>
        <taxon>Iris</taxon>
    </lineage>
</organism>
<keyword evidence="5" id="KW-1185">Reference proteome</keyword>
<dbReference type="GO" id="GO:0003676">
    <property type="term" value="F:nucleic acid binding"/>
    <property type="evidence" value="ECO:0007669"/>
    <property type="project" value="InterPro"/>
</dbReference>
<dbReference type="PANTHER" id="PTHR13620:SF121">
    <property type="entry name" value="EMB|CAB82946.1-RELATED"/>
    <property type="match status" value="1"/>
</dbReference>
<dbReference type="PANTHER" id="PTHR13620">
    <property type="entry name" value="3-5 EXONUCLEASE"/>
    <property type="match status" value="1"/>
</dbReference>
<dbReference type="EMBL" id="JANAVB010018993">
    <property type="protein sequence ID" value="KAJ6829069.1"/>
    <property type="molecule type" value="Genomic_DNA"/>
</dbReference>
<dbReference type="SUPFAM" id="SSF53098">
    <property type="entry name" value="Ribonuclease H-like"/>
    <property type="match status" value="1"/>
</dbReference>